<evidence type="ECO:0000256" key="4">
    <source>
        <dbReference type="ARBA" id="ARBA00022729"/>
    </source>
</evidence>
<dbReference type="PANTHER" id="PTHR36842:SF1">
    <property type="entry name" value="PROTEIN TOLB"/>
    <property type="match status" value="1"/>
</dbReference>
<dbReference type="Pfam" id="PF04052">
    <property type="entry name" value="TolB_N"/>
    <property type="match status" value="1"/>
</dbReference>
<dbReference type="Pfam" id="PF07676">
    <property type="entry name" value="PD40"/>
    <property type="match status" value="5"/>
</dbReference>
<keyword evidence="10" id="KW-1185">Reference proteome</keyword>
<evidence type="ECO:0000313" key="9">
    <source>
        <dbReference type="EMBL" id="RCS58108.1"/>
    </source>
</evidence>
<dbReference type="EMBL" id="QPGB01000002">
    <property type="protein sequence ID" value="RCS58108.1"/>
    <property type="molecule type" value="Genomic_DNA"/>
</dbReference>
<dbReference type="Proteomes" id="UP000252357">
    <property type="component" value="Unassembled WGS sequence"/>
</dbReference>
<evidence type="ECO:0000256" key="3">
    <source>
        <dbReference type="ARBA" id="ARBA00022618"/>
    </source>
</evidence>
<comment type="subcellular location">
    <subcellularLocation>
        <location evidence="1 7">Periplasm</location>
    </subcellularLocation>
</comment>
<evidence type="ECO:0000259" key="8">
    <source>
        <dbReference type="Pfam" id="PF04052"/>
    </source>
</evidence>
<dbReference type="AlphaFoldDB" id="A0A368L3E7"/>
<dbReference type="GO" id="GO:0017038">
    <property type="term" value="P:protein import"/>
    <property type="evidence" value="ECO:0007669"/>
    <property type="project" value="InterPro"/>
</dbReference>
<dbReference type="PROSITE" id="PS51318">
    <property type="entry name" value="TAT"/>
    <property type="match status" value="1"/>
</dbReference>
<evidence type="ECO:0000256" key="2">
    <source>
        <dbReference type="ARBA" id="ARBA00009820"/>
    </source>
</evidence>
<proteinExistence type="inferred from homology"/>
<dbReference type="InterPro" id="IPR011042">
    <property type="entry name" value="6-blade_b-propeller_TolB-like"/>
</dbReference>
<keyword evidence="4 7" id="KW-0732">Signal</keyword>
<comment type="caution">
    <text evidence="9">The sequence shown here is derived from an EMBL/GenBank/DDBJ whole genome shotgun (WGS) entry which is preliminary data.</text>
</comment>
<comment type="similarity">
    <text evidence="2 7">Belongs to the TolB family.</text>
</comment>
<evidence type="ECO:0000256" key="5">
    <source>
        <dbReference type="ARBA" id="ARBA00022764"/>
    </source>
</evidence>
<dbReference type="RefSeq" id="WP_114402194.1">
    <property type="nucleotide sequence ID" value="NZ_QPGB01000002.1"/>
</dbReference>
<feature type="domain" description="TolB N-terminal" evidence="8">
    <location>
        <begin position="36"/>
        <end position="134"/>
    </location>
</feature>
<dbReference type="SUPFAM" id="SSF69304">
    <property type="entry name" value="Tricorn protease N-terminal domain"/>
    <property type="match status" value="1"/>
</dbReference>
<dbReference type="OrthoDB" id="9802240at2"/>
<sequence>MSRTSMQLTRRHYLQGAVGLGGLLTLAQHSTSLAQMRIDIRGTGNAQIPIIIAPLNNEGNTEISSLIRNDLQNTGAFRLLDISADSKLTETTPLAFAEWQRSGADVLLSGSVQRLANGSWDIRVRLVDLVKQTSLFNQTFTADSPRFAAHRIADLIYERLLGEPGIFSTKIAFVTKPSSTSWELRVADYDGANPIAVLVSREPILSPAWSPDGMRLAYVSYETKKPVIYVHWITEGRRLPVANFKGSNSAPAWSPDGRQLAVVLSREGLQQVYLLGADGTNLRRLTNSNGIDTDPCFSPDGQFVYFTSDRGGSPQIYRTAANGGETSRVTFKGDYNVRPRVSQDGKRMAYITRREGSYRAAVYDIESQQDIWISDSNNDDAPSFAPNGRMLVYENSAGRKSTLLRASLDGKVRQRLPLDDARDPAWGPLLKF</sequence>
<dbReference type="GO" id="GO:0051301">
    <property type="term" value="P:cell division"/>
    <property type="evidence" value="ECO:0007669"/>
    <property type="project" value="UniProtKB-UniRule"/>
</dbReference>
<dbReference type="NCBIfam" id="TIGR02800">
    <property type="entry name" value="propeller_TolB"/>
    <property type="match status" value="1"/>
</dbReference>
<dbReference type="SUPFAM" id="SSF52964">
    <property type="entry name" value="TolB, N-terminal domain"/>
    <property type="match status" value="1"/>
</dbReference>
<gene>
    <name evidence="7" type="primary">tolB</name>
    <name evidence="9" type="ORF">DU000_04515</name>
</gene>
<dbReference type="InterPro" id="IPR014167">
    <property type="entry name" value="Tol-Pal_TolB"/>
</dbReference>
<protein>
    <recommendedName>
        <fullName evidence="7">Tol-Pal system protein TolB</fullName>
    </recommendedName>
</protein>
<accession>A0A368L3E7</accession>
<dbReference type="InterPro" id="IPR006311">
    <property type="entry name" value="TAT_signal"/>
</dbReference>
<evidence type="ECO:0000256" key="6">
    <source>
        <dbReference type="ARBA" id="ARBA00023306"/>
    </source>
</evidence>
<evidence type="ECO:0000313" key="10">
    <source>
        <dbReference type="Proteomes" id="UP000252357"/>
    </source>
</evidence>
<dbReference type="PANTHER" id="PTHR36842">
    <property type="entry name" value="PROTEIN TOLB HOMOLOG"/>
    <property type="match status" value="1"/>
</dbReference>
<dbReference type="Gene3D" id="2.120.10.30">
    <property type="entry name" value="TolB, C-terminal domain"/>
    <property type="match status" value="1"/>
</dbReference>
<dbReference type="GO" id="GO:0042597">
    <property type="term" value="C:periplasmic space"/>
    <property type="evidence" value="ECO:0007669"/>
    <property type="project" value="UniProtKB-SubCell"/>
</dbReference>
<keyword evidence="6 7" id="KW-0131">Cell cycle</keyword>
<keyword evidence="3 7" id="KW-0132">Cell division</keyword>
<organism evidence="9 10">
    <name type="scientific">Parvibium lacunae</name>
    <dbReference type="NCBI Taxonomy" id="1888893"/>
    <lineage>
        <taxon>Bacteria</taxon>
        <taxon>Pseudomonadati</taxon>
        <taxon>Pseudomonadota</taxon>
        <taxon>Betaproteobacteria</taxon>
        <taxon>Burkholderiales</taxon>
        <taxon>Alcaligenaceae</taxon>
        <taxon>Parvibium</taxon>
    </lineage>
</organism>
<dbReference type="InterPro" id="IPR007195">
    <property type="entry name" value="TolB_N"/>
</dbReference>
<evidence type="ECO:0000256" key="7">
    <source>
        <dbReference type="HAMAP-Rule" id="MF_00671"/>
    </source>
</evidence>
<keyword evidence="5 7" id="KW-0574">Periplasm</keyword>
<dbReference type="HAMAP" id="MF_00671">
    <property type="entry name" value="TolB"/>
    <property type="match status" value="1"/>
</dbReference>
<name>A0A368L3E7_9BURK</name>
<dbReference type="Gene3D" id="3.40.50.10070">
    <property type="entry name" value="TolB, N-terminal domain"/>
    <property type="match status" value="1"/>
</dbReference>
<reference evidence="9 10" key="1">
    <citation type="journal article" date="2018" name="Int. J. Syst. Evol. Microbiol.">
        <title>Parvibium lacunae gen. nov., sp. nov., a new member of the family Alcaligenaceae isolated from a freshwater pond.</title>
        <authorList>
            <person name="Chen W.M."/>
            <person name="Xie P.B."/>
            <person name="Hsu M.Y."/>
            <person name="Sheu S.Y."/>
        </authorList>
    </citation>
    <scope>NUCLEOTIDE SEQUENCE [LARGE SCALE GENOMIC DNA]</scope>
    <source>
        <strain evidence="9 10">KMB9</strain>
    </source>
</reference>
<dbReference type="InterPro" id="IPR011659">
    <property type="entry name" value="WD40"/>
</dbReference>
<comment type="subunit">
    <text evidence="7">The Tol-Pal system is composed of five core proteins: the inner membrane proteins TolA, TolQ and TolR, the periplasmic protein TolB and the outer membrane protein Pal. They form a network linking the inner and outer membranes and the peptidoglycan layer.</text>
</comment>
<evidence type="ECO:0000256" key="1">
    <source>
        <dbReference type="ARBA" id="ARBA00004418"/>
    </source>
</evidence>
<comment type="function">
    <text evidence="7">Part of the Tol-Pal system, which plays a role in outer membrane invagination during cell division and is important for maintaining outer membrane integrity.</text>
</comment>